<feature type="domain" description="R13L1/DRL21-like LRR repeat region" evidence="1">
    <location>
        <begin position="27"/>
        <end position="77"/>
    </location>
</feature>
<dbReference type="Proteomes" id="UP000030645">
    <property type="component" value="Unassembled WGS sequence"/>
</dbReference>
<protein>
    <recommendedName>
        <fullName evidence="1">R13L1/DRL21-like LRR repeat region domain-containing protein</fullName>
    </recommendedName>
</protein>
<dbReference type="InterPro" id="IPR056789">
    <property type="entry name" value="LRR_R13L1-DRL21"/>
</dbReference>
<dbReference type="Pfam" id="PF25019">
    <property type="entry name" value="LRR_R13L1-DRL21"/>
    <property type="match status" value="1"/>
</dbReference>
<reference evidence="3" key="1">
    <citation type="submission" date="2013-01" db="EMBL/GenBank/DDBJ databases">
        <title>Draft Genome Sequence of a Mulberry Tree, Morus notabilis C.K. Schneid.</title>
        <authorList>
            <person name="He N."/>
            <person name="Zhao S."/>
        </authorList>
    </citation>
    <scope>NUCLEOTIDE SEQUENCE</scope>
</reference>
<dbReference type="PANTHER" id="PTHR47186:SF3">
    <property type="entry name" value="OS09G0267800 PROTEIN"/>
    <property type="match status" value="1"/>
</dbReference>
<name>W9RNC1_9ROSA</name>
<dbReference type="InterPro" id="IPR032675">
    <property type="entry name" value="LRR_dom_sf"/>
</dbReference>
<keyword evidence="3" id="KW-1185">Reference proteome</keyword>
<dbReference type="SUPFAM" id="SSF52058">
    <property type="entry name" value="L domain-like"/>
    <property type="match status" value="1"/>
</dbReference>
<evidence type="ECO:0000259" key="1">
    <source>
        <dbReference type="Pfam" id="PF25019"/>
    </source>
</evidence>
<proteinExistence type="predicted"/>
<evidence type="ECO:0000313" key="2">
    <source>
        <dbReference type="EMBL" id="EXC00013.1"/>
    </source>
</evidence>
<dbReference type="PANTHER" id="PTHR47186">
    <property type="entry name" value="LEUCINE-RICH REPEAT-CONTAINING PROTEIN 57"/>
    <property type="match status" value="1"/>
</dbReference>
<accession>W9RNC1</accession>
<gene>
    <name evidence="2" type="ORF">L484_005826</name>
</gene>
<dbReference type="AlphaFoldDB" id="W9RNC1"/>
<organism evidence="2 3">
    <name type="scientific">Morus notabilis</name>
    <dbReference type="NCBI Taxonomy" id="981085"/>
    <lineage>
        <taxon>Eukaryota</taxon>
        <taxon>Viridiplantae</taxon>
        <taxon>Streptophyta</taxon>
        <taxon>Embryophyta</taxon>
        <taxon>Tracheophyta</taxon>
        <taxon>Spermatophyta</taxon>
        <taxon>Magnoliopsida</taxon>
        <taxon>eudicotyledons</taxon>
        <taxon>Gunneridae</taxon>
        <taxon>Pentapetalae</taxon>
        <taxon>rosids</taxon>
        <taxon>fabids</taxon>
        <taxon>Rosales</taxon>
        <taxon>Moraceae</taxon>
        <taxon>Moreae</taxon>
        <taxon>Morus</taxon>
    </lineage>
</organism>
<sequence length="217" mass="24243">MPTQVRKLKNSQKLSTFVVGKDNGTKIGEIRELSDLRGELHINKLENVANANDALDQAKLMDKKYLERLALGWGYDSKGGQPAPNLTFTSIGNCEKVKLLPEKMCSQLPSLEFLAIRYRLEIESFPDPGLPFNLRNVGIEGCDKLIAPRLSSNLRSLPNLTSFAIHGTSRHRGAESRRIIRPRTGRYENVESFQEEGLLPTTLTSLLIGGFPRLLNI</sequence>
<dbReference type="eggNOG" id="KOG4658">
    <property type="taxonomic scope" value="Eukaryota"/>
</dbReference>
<dbReference type="Gene3D" id="3.80.10.10">
    <property type="entry name" value="Ribonuclease Inhibitor"/>
    <property type="match status" value="1"/>
</dbReference>
<dbReference type="EMBL" id="KE345307">
    <property type="protein sequence ID" value="EXC00013.1"/>
    <property type="molecule type" value="Genomic_DNA"/>
</dbReference>
<evidence type="ECO:0000313" key="3">
    <source>
        <dbReference type="Proteomes" id="UP000030645"/>
    </source>
</evidence>
<dbReference type="STRING" id="981085.W9RNC1"/>